<dbReference type="SUPFAM" id="SSF53686">
    <property type="entry name" value="Tryptophan synthase beta subunit-like PLP-dependent enzymes"/>
    <property type="match status" value="1"/>
</dbReference>
<comment type="cofactor">
    <cofactor evidence="1">
        <name>pyridoxal 5'-phosphate</name>
        <dbReference type="ChEBI" id="CHEBI:597326"/>
    </cofactor>
</comment>
<dbReference type="AlphaFoldDB" id="A0A6J4U5Y1"/>
<dbReference type="InterPro" id="IPR036052">
    <property type="entry name" value="TrpB-like_PALP_sf"/>
</dbReference>
<feature type="non-terminal residue" evidence="4">
    <location>
        <position position="177"/>
    </location>
</feature>
<gene>
    <name evidence="4" type="ORF">AVDCRST_MAG73-2003</name>
</gene>
<proteinExistence type="predicted"/>
<dbReference type="Gene3D" id="3.40.50.1100">
    <property type="match status" value="2"/>
</dbReference>
<dbReference type="GO" id="GO:0006520">
    <property type="term" value="P:amino acid metabolic process"/>
    <property type="evidence" value="ECO:0007669"/>
    <property type="project" value="InterPro"/>
</dbReference>
<dbReference type="PROSITE" id="PS00165">
    <property type="entry name" value="DEHYDRATASE_SER_THR"/>
    <property type="match status" value="1"/>
</dbReference>
<reference evidence="4" key="1">
    <citation type="submission" date="2020-02" db="EMBL/GenBank/DDBJ databases">
        <authorList>
            <person name="Meier V. D."/>
        </authorList>
    </citation>
    <scope>NUCLEOTIDE SEQUENCE</scope>
    <source>
        <strain evidence="4">AVDCRST_MAG73</strain>
    </source>
</reference>
<dbReference type="EC" id="4.2.3.1" evidence="4"/>
<feature type="domain" description="Tryptophan synthase beta chain-like PALP" evidence="3">
    <location>
        <begin position="85"/>
        <end position="174"/>
    </location>
</feature>
<keyword evidence="2" id="KW-0663">Pyridoxal phosphate</keyword>
<evidence type="ECO:0000256" key="1">
    <source>
        <dbReference type="ARBA" id="ARBA00001933"/>
    </source>
</evidence>
<evidence type="ECO:0000256" key="2">
    <source>
        <dbReference type="ARBA" id="ARBA00022898"/>
    </source>
</evidence>
<keyword evidence="4" id="KW-0456">Lyase</keyword>
<sequence length="177" mass="17794">MVAAEAVGAGVAGLRVRCIACGAVAAADGPIAGCRICGGLLDVELDLDRPLRPEDLGAGLPPALRASGVWRYRALLPPIPDEAIVSRAEGNTPLYWDDRLAAFAGLGAGAFAVKHEGHNPTGSFKDRGMTVGVSHAKAVGARIVACASTGNTSASLASYAATAGIPALVLIPEGKIS</sequence>
<dbReference type="Pfam" id="PF00291">
    <property type="entry name" value="PALP"/>
    <property type="match status" value="1"/>
</dbReference>
<dbReference type="InterPro" id="IPR000634">
    <property type="entry name" value="Ser/Thr_deHydtase_PyrdxlP-BS"/>
</dbReference>
<organism evidence="4">
    <name type="scientific">uncultured Thermomicrobiales bacterium</name>
    <dbReference type="NCBI Taxonomy" id="1645740"/>
    <lineage>
        <taxon>Bacteria</taxon>
        <taxon>Pseudomonadati</taxon>
        <taxon>Thermomicrobiota</taxon>
        <taxon>Thermomicrobia</taxon>
        <taxon>Thermomicrobiales</taxon>
        <taxon>environmental samples</taxon>
    </lineage>
</organism>
<dbReference type="EMBL" id="CADCWE010000126">
    <property type="protein sequence ID" value="CAA9541706.1"/>
    <property type="molecule type" value="Genomic_DNA"/>
</dbReference>
<evidence type="ECO:0000313" key="4">
    <source>
        <dbReference type="EMBL" id="CAA9541706.1"/>
    </source>
</evidence>
<dbReference type="InterPro" id="IPR001926">
    <property type="entry name" value="TrpB-like_PALP"/>
</dbReference>
<dbReference type="GO" id="GO:0030170">
    <property type="term" value="F:pyridoxal phosphate binding"/>
    <property type="evidence" value="ECO:0007669"/>
    <property type="project" value="InterPro"/>
</dbReference>
<accession>A0A6J4U5Y1</accession>
<evidence type="ECO:0000259" key="3">
    <source>
        <dbReference type="Pfam" id="PF00291"/>
    </source>
</evidence>
<protein>
    <submittedName>
        <fullName evidence="4">Threonine synthase</fullName>
        <ecNumber evidence="4">4.2.3.1</ecNumber>
    </submittedName>
</protein>
<name>A0A6J4U5Y1_9BACT</name>
<dbReference type="GO" id="GO:0004795">
    <property type="term" value="F:threonine synthase activity"/>
    <property type="evidence" value="ECO:0007669"/>
    <property type="project" value="UniProtKB-EC"/>
</dbReference>